<dbReference type="Proteomes" id="UP000234681">
    <property type="component" value="Chromosome 1"/>
</dbReference>
<gene>
    <name evidence="1" type="ORF">rCG_24719</name>
</gene>
<accession>A6JCE6</accession>
<evidence type="ECO:0000313" key="1">
    <source>
        <dbReference type="EMBL" id="EDM08673.1"/>
    </source>
</evidence>
<evidence type="ECO:0000313" key="2">
    <source>
        <dbReference type="Proteomes" id="UP000234681"/>
    </source>
</evidence>
<sequence>MAILCCSFLFVCLFVL</sequence>
<organism evidence="1 2">
    <name type="scientific">Rattus norvegicus</name>
    <name type="common">Rat</name>
    <dbReference type="NCBI Taxonomy" id="10116"/>
    <lineage>
        <taxon>Eukaryota</taxon>
        <taxon>Metazoa</taxon>
        <taxon>Chordata</taxon>
        <taxon>Craniata</taxon>
        <taxon>Vertebrata</taxon>
        <taxon>Euteleostomi</taxon>
        <taxon>Mammalia</taxon>
        <taxon>Eutheria</taxon>
        <taxon>Euarchontoglires</taxon>
        <taxon>Glires</taxon>
        <taxon>Rodentia</taxon>
        <taxon>Myomorpha</taxon>
        <taxon>Muroidea</taxon>
        <taxon>Muridae</taxon>
        <taxon>Murinae</taxon>
        <taxon>Rattus</taxon>
    </lineage>
</organism>
<protein>
    <submittedName>
        <fullName evidence="1">RCG24719</fullName>
    </submittedName>
</protein>
<reference evidence="2" key="1">
    <citation type="submission" date="2005-09" db="EMBL/GenBank/DDBJ databases">
        <authorList>
            <person name="Mural R.J."/>
            <person name="Li P.W."/>
            <person name="Adams M.D."/>
            <person name="Amanatides P.G."/>
            <person name="Baden-Tillson H."/>
            <person name="Barnstead M."/>
            <person name="Chin S.H."/>
            <person name="Dew I."/>
            <person name="Evans C.A."/>
            <person name="Ferriera S."/>
            <person name="Flanigan M."/>
            <person name="Fosler C."/>
            <person name="Glodek A."/>
            <person name="Gu Z."/>
            <person name="Holt R.A."/>
            <person name="Jennings D."/>
            <person name="Kraft C.L."/>
            <person name="Lu F."/>
            <person name="Nguyen T."/>
            <person name="Nusskern D.R."/>
            <person name="Pfannkoch C.M."/>
            <person name="Sitter C."/>
            <person name="Sutton G.G."/>
            <person name="Venter J.C."/>
            <person name="Wang Z."/>
            <person name="Woodage T."/>
            <person name="Zheng X.H."/>
            <person name="Zhong F."/>
        </authorList>
    </citation>
    <scope>NUCLEOTIDE SEQUENCE [LARGE SCALE GENOMIC DNA]</scope>
    <source>
        <strain>BN</strain>
        <strain evidence="2">Sprague-Dawley</strain>
    </source>
</reference>
<dbReference type="AlphaFoldDB" id="A6JCE6"/>
<proteinExistence type="predicted"/>
<dbReference type="EMBL" id="CH473980">
    <property type="protein sequence ID" value="EDM08673.1"/>
    <property type="molecule type" value="Genomic_DNA"/>
</dbReference>
<name>A6JCE6_RAT</name>